<keyword evidence="8" id="KW-1185">Reference proteome</keyword>
<dbReference type="Gene3D" id="3.50.50.60">
    <property type="entry name" value="FAD/NAD(P)-binding domain"/>
    <property type="match status" value="1"/>
</dbReference>
<gene>
    <name evidence="7" type="ORF">CLCR_07131</name>
</gene>
<evidence type="ECO:0000256" key="2">
    <source>
        <dbReference type="ARBA" id="ARBA00022630"/>
    </source>
</evidence>
<dbReference type="PRINTS" id="PR00420">
    <property type="entry name" value="RNGMNOXGNASE"/>
</dbReference>
<dbReference type="AlphaFoldDB" id="A0A1C1CQ13"/>
<evidence type="ECO:0000256" key="1">
    <source>
        <dbReference type="ARBA" id="ARBA00007992"/>
    </source>
</evidence>
<proteinExistence type="inferred from homology"/>
<keyword evidence="2" id="KW-0285">Flavoprotein</keyword>
<dbReference type="EMBL" id="LGRB01000010">
    <property type="protein sequence ID" value="OCT50578.1"/>
    <property type="molecule type" value="Genomic_DNA"/>
</dbReference>
<evidence type="ECO:0000259" key="6">
    <source>
        <dbReference type="Pfam" id="PF01494"/>
    </source>
</evidence>
<dbReference type="InterPro" id="IPR036188">
    <property type="entry name" value="FAD/NAD-bd_sf"/>
</dbReference>
<accession>A0A1C1CQ13</accession>
<dbReference type="SUPFAM" id="SSF54373">
    <property type="entry name" value="FAD-linked reductases, C-terminal domain"/>
    <property type="match status" value="1"/>
</dbReference>
<reference evidence="8" key="1">
    <citation type="submission" date="2015-07" db="EMBL/GenBank/DDBJ databases">
        <authorList>
            <person name="Teixeira M.M."/>
            <person name="Souza R.C."/>
            <person name="Almeida L.G."/>
            <person name="Vicente V.A."/>
            <person name="de Hoog S."/>
            <person name="Bocca A.L."/>
            <person name="de Almeida S.R."/>
            <person name="Vasconcelos A.T."/>
            <person name="Felipe M.S."/>
        </authorList>
    </citation>
    <scope>NUCLEOTIDE SEQUENCE [LARGE SCALE GENOMIC DNA]</scope>
    <source>
        <strain evidence="8">KSF</strain>
    </source>
</reference>
<evidence type="ECO:0000313" key="8">
    <source>
        <dbReference type="Proteomes" id="UP000094526"/>
    </source>
</evidence>
<dbReference type="STRING" id="86049.A0A1C1CQ13"/>
<organism evidence="7 8">
    <name type="scientific">Cladophialophora carrionii</name>
    <dbReference type="NCBI Taxonomy" id="86049"/>
    <lineage>
        <taxon>Eukaryota</taxon>
        <taxon>Fungi</taxon>
        <taxon>Dikarya</taxon>
        <taxon>Ascomycota</taxon>
        <taxon>Pezizomycotina</taxon>
        <taxon>Eurotiomycetes</taxon>
        <taxon>Chaetothyriomycetidae</taxon>
        <taxon>Chaetothyriales</taxon>
        <taxon>Herpotrichiellaceae</taxon>
        <taxon>Cladophialophora</taxon>
    </lineage>
</organism>
<evidence type="ECO:0000256" key="4">
    <source>
        <dbReference type="ARBA" id="ARBA00023002"/>
    </source>
</evidence>
<protein>
    <submittedName>
        <fullName evidence="7">Monooxygenase</fullName>
    </submittedName>
</protein>
<evidence type="ECO:0000313" key="7">
    <source>
        <dbReference type="EMBL" id="OCT50578.1"/>
    </source>
</evidence>
<dbReference type="InterPro" id="IPR002938">
    <property type="entry name" value="FAD-bd"/>
</dbReference>
<dbReference type="PANTHER" id="PTHR13789:SF236">
    <property type="entry name" value="MONOOXYGENASE, PUTATIVE (AFU_ORTHOLOGUE AFUA_6G12060)-RELATED"/>
    <property type="match status" value="1"/>
</dbReference>
<dbReference type="Pfam" id="PF01494">
    <property type="entry name" value="FAD_binding_3"/>
    <property type="match status" value="1"/>
</dbReference>
<keyword evidence="3" id="KW-0274">FAD</keyword>
<dbReference type="InterPro" id="IPR050493">
    <property type="entry name" value="FAD-dep_Monooxygenase_BioMet"/>
</dbReference>
<comment type="similarity">
    <text evidence="1">Belongs to the paxM FAD-dependent monooxygenase family.</text>
</comment>
<name>A0A1C1CQ13_9EURO</name>
<sequence length="450" mass="50418">MPEFFRLPPSGIKVIIVGAGFAGLCAAIECNRKGHDVILLEKVAQLKPLGDIISFSSNSGHIFERWEGVVEKLEPIIHHSDGLSFYDWKGTFATRQIWDVEKQWGRRINGHRGEIHLAVFEHAKARGIDIRLGQQISDYFETDTEAGVIVNGERLTADCVFAAEGVKSAGRKIVLGFEDRPKPSGYAVYRAWFSSDDLAKNERTKHLVNNGDSHTGWIGEDKHFLAAAIKDGKEFSWVLTHKDDADIDEDWQFPGNKEEVKRNLQGWDPAVHDIVDATPADRLVDYKLVFRDPLPTFISPKARIALIGDAAHPFLPTSIQGASQSMEDGVTLAITLEKSGKDDVPRAIRAYEAIRYERVHRAQMTGVTTREQWHKADWDKIWKDVKSLHLKRESWLLDFDAETHAYEVIDDVLKKLDRGASVKADAVSEPTPATANGVQGRIAQEIDQLA</sequence>
<dbReference type="Proteomes" id="UP000094526">
    <property type="component" value="Unassembled WGS sequence"/>
</dbReference>
<dbReference type="GO" id="GO:0071949">
    <property type="term" value="F:FAD binding"/>
    <property type="evidence" value="ECO:0007669"/>
    <property type="project" value="InterPro"/>
</dbReference>
<comment type="caution">
    <text evidence="7">The sequence shown here is derived from an EMBL/GenBank/DDBJ whole genome shotgun (WGS) entry which is preliminary data.</text>
</comment>
<feature type="domain" description="FAD-binding" evidence="6">
    <location>
        <begin position="13"/>
        <end position="362"/>
    </location>
</feature>
<dbReference type="PANTHER" id="PTHR13789">
    <property type="entry name" value="MONOOXYGENASE"/>
    <property type="match status" value="1"/>
</dbReference>
<dbReference type="eggNOG" id="KOG2614">
    <property type="taxonomic scope" value="Eukaryota"/>
</dbReference>
<evidence type="ECO:0000256" key="5">
    <source>
        <dbReference type="ARBA" id="ARBA00023033"/>
    </source>
</evidence>
<evidence type="ECO:0000256" key="3">
    <source>
        <dbReference type="ARBA" id="ARBA00022827"/>
    </source>
</evidence>
<dbReference type="SUPFAM" id="SSF51905">
    <property type="entry name" value="FAD/NAD(P)-binding domain"/>
    <property type="match status" value="1"/>
</dbReference>
<dbReference type="OrthoDB" id="16820at2759"/>
<dbReference type="VEuPathDB" id="FungiDB:CLCR_07131"/>
<dbReference type="GO" id="GO:0004497">
    <property type="term" value="F:monooxygenase activity"/>
    <property type="evidence" value="ECO:0007669"/>
    <property type="project" value="UniProtKB-KW"/>
</dbReference>
<dbReference type="VEuPathDB" id="FungiDB:G647_05435"/>
<keyword evidence="4" id="KW-0560">Oxidoreductase</keyword>
<keyword evidence="5 7" id="KW-0503">Monooxygenase</keyword>